<dbReference type="OrthoDB" id="10012212at2759"/>
<keyword evidence="3 8" id="KW-0812">Transmembrane</keyword>
<dbReference type="OMA" id="GLKNQFF"/>
<sequence length="185" mass="20792">MAGNATKKQANANNESLNTLYKLSIPIVLLSYLRVASVSQLVKNTVFNVPLMACLYVFEKNARPTYRTEQVTGGAQRKRLVHEGSLDLNQQGGLTEYMFDMIYLSLAGNLGKFLLNTNKVWYVVYVVIPLYVLYKINGLKNQFFGSKDSKQAGPDGGISKESAPSKSKRQTKREQRGDKAQVRYR</sequence>
<dbReference type="HOGENOM" id="CLU_094308_1_1_1"/>
<feature type="transmembrane region" description="Helical" evidence="8">
    <location>
        <begin position="20"/>
        <end position="42"/>
    </location>
</feature>
<dbReference type="EMBL" id="HE612859">
    <property type="protein sequence ID" value="CCE62670.1"/>
    <property type="molecule type" value="Genomic_DNA"/>
</dbReference>
<dbReference type="Pfam" id="PF05620">
    <property type="entry name" value="TMEM208_SND2"/>
    <property type="match status" value="1"/>
</dbReference>
<dbReference type="GO" id="GO:0005773">
    <property type="term" value="C:vacuole"/>
    <property type="evidence" value="ECO:0007669"/>
    <property type="project" value="GOC"/>
</dbReference>
<dbReference type="GO" id="GO:0006624">
    <property type="term" value="P:vacuolar protein processing"/>
    <property type="evidence" value="ECO:0007669"/>
    <property type="project" value="TreeGrafter"/>
</dbReference>
<dbReference type="PANTHER" id="PTHR13505:SF7">
    <property type="entry name" value="TRANSMEMBRANE PROTEIN 208"/>
    <property type="match status" value="1"/>
</dbReference>
<feature type="compositionally biased region" description="Basic and acidic residues" evidence="7">
    <location>
        <begin position="172"/>
        <end position="185"/>
    </location>
</feature>
<proteinExistence type="inferred from homology"/>
<evidence type="ECO:0000256" key="1">
    <source>
        <dbReference type="ARBA" id="ARBA00004477"/>
    </source>
</evidence>
<dbReference type="RefSeq" id="XP_003685104.1">
    <property type="nucleotide sequence ID" value="XM_003685056.1"/>
</dbReference>
<accession>G8BS49</accession>
<keyword evidence="5 8" id="KW-1133">Transmembrane helix</keyword>
<keyword evidence="10" id="KW-1185">Reference proteome</keyword>
<dbReference type="PANTHER" id="PTHR13505">
    <property type="entry name" value="TRANSMEMBRANE PROTEIN 208"/>
    <property type="match status" value="1"/>
</dbReference>
<dbReference type="KEGG" id="tpf:TPHA_0D00260"/>
<evidence type="ECO:0000256" key="8">
    <source>
        <dbReference type="SAM" id="Phobius"/>
    </source>
</evidence>
<organism evidence="9 10">
    <name type="scientific">Tetrapisispora phaffii (strain ATCC 24235 / CBS 4417 / NBRC 1672 / NRRL Y-8282 / UCD 70-5)</name>
    <name type="common">Yeast</name>
    <name type="synonym">Fabospora phaffii</name>
    <dbReference type="NCBI Taxonomy" id="1071381"/>
    <lineage>
        <taxon>Eukaryota</taxon>
        <taxon>Fungi</taxon>
        <taxon>Dikarya</taxon>
        <taxon>Ascomycota</taxon>
        <taxon>Saccharomycotina</taxon>
        <taxon>Saccharomycetes</taxon>
        <taxon>Saccharomycetales</taxon>
        <taxon>Saccharomycetaceae</taxon>
        <taxon>Tetrapisispora</taxon>
    </lineage>
</organism>
<name>G8BS49_TETPH</name>
<gene>
    <name evidence="9" type="primary">TPHA0D00260</name>
    <name evidence="9" type="ordered locus">TPHA_0D00260</name>
</gene>
<feature type="region of interest" description="Disordered" evidence="7">
    <location>
        <begin position="149"/>
        <end position="185"/>
    </location>
</feature>
<evidence type="ECO:0000256" key="6">
    <source>
        <dbReference type="ARBA" id="ARBA00023136"/>
    </source>
</evidence>
<evidence type="ECO:0008006" key="11">
    <source>
        <dbReference type="Google" id="ProtNLM"/>
    </source>
</evidence>
<evidence type="ECO:0000256" key="5">
    <source>
        <dbReference type="ARBA" id="ARBA00022989"/>
    </source>
</evidence>
<dbReference type="STRING" id="1071381.G8BS49"/>
<protein>
    <recommendedName>
        <fullName evidence="11">DUF788 domain protein</fullName>
    </recommendedName>
</protein>
<dbReference type="InterPro" id="IPR008506">
    <property type="entry name" value="SND2/TMEM208"/>
</dbReference>
<keyword evidence="6 8" id="KW-0472">Membrane</keyword>
<dbReference type="eggNOG" id="KOG3269">
    <property type="taxonomic scope" value="Eukaryota"/>
</dbReference>
<evidence type="ECO:0000256" key="7">
    <source>
        <dbReference type="SAM" id="MobiDB-lite"/>
    </source>
</evidence>
<evidence type="ECO:0000256" key="3">
    <source>
        <dbReference type="ARBA" id="ARBA00022692"/>
    </source>
</evidence>
<dbReference type="Proteomes" id="UP000005666">
    <property type="component" value="Chromosome 4"/>
</dbReference>
<evidence type="ECO:0000313" key="10">
    <source>
        <dbReference type="Proteomes" id="UP000005666"/>
    </source>
</evidence>
<evidence type="ECO:0000256" key="4">
    <source>
        <dbReference type="ARBA" id="ARBA00022824"/>
    </source>
</evidence>
<reference evidence="9 10" key="1">
    <citation type="journal article" date="2011" name="Proc. Natl. Acad. Sci. U.S.A.">
        <title>Evolutionary erosion of yeast sex chromosomes by mating-type switching accidents.</title>
        <authorList>
            <person name="Gordon J.L."/>
            <person name="Armisen D."/>
            <person name="Proux-Wera E."/>
            <person name="Oheigeartaigh S.S."/>
            <person name="Byrne K.P."/>
            <person name="Wolfe K.H."/>
        </authorList>
    </citation>
    <scope>NUCLEOTIDE SEQUENCE [LARGE SCALE GENOMIC DNA]</scope>
    <source>
        <strain evidence="10">ATCC 24235 / CBS 4417 / NBRC 1672 / NRRL Y-8282 / UCD 70-5</strain>
    </source>
</reference>
<feature type="transmembrane region" description="Helical" evidence="8">
    <location>
        <begin position="120"/>
        <end position="137"/>
    </location>
</feature>
<dbReference type="AlphaFoldDB" id="G8BS49"/>
<dbReference type="GeneID" id="11530960"/>
<dbReference type="GO" id="GO:0005789">
    <property type="term" value="C:endoplasmic reticulum membrane"/>
    <property type="evidence" value="ECO:0007669"/>
    <property type="project" value="UniProtKB-SubCell"/>
</dbReference>
<evidence type="ECO:0000256" key="2">
    <source>
        <dbReference type="ARBA" id="ARBA00009950"/>
    </source>
</evidence>
<comment type="subcellular location">
    <subcellularLocation>
        <location evidence="1">Endoplasmic reticulum membrane</location>
        <topology evidence="1">Multi-pass membrane protein</topology>
    </subcellularLocation>
</comment>
<evidence type="ECO:0000313" key="9">
    <source>
        <dbReference type="EMBL" id="CCE62670.1"/>
    </source>
</evidence>
<comment type="similarity">
    <text evidence="2">Belongs to the TMEM208 family.</text>
</comment>
<keyword evidence="4" id="KW-0256">Endoplasmic reticulum</keyword>